<name>A0A4Y9ZN41_9AGAM</name>
<gene>
    <name evidence="1" type="ORF">EWM64_g8753</name>
</gene>
<evidence type="ECO:0000313" key="1">
    <source>
        <dbReference type="EMBL" id="TFY75261.1"/>
    </source>
</evidence>
<organism evidence="1 2">
    <name type="scientific">Hericium alpestre</name>
    <dbReference type="NCBI Taxonomy" id="135208"/>
    <lineage>
        <taxon>Eukaryota</taxon>
        <taxon>Fungi</taxon>
        <taxon>Dikarya</taxon>
        <taxon>Basidiomycota</taxon>
        <taxon>Agaricomycotina</taxon>
        <taxon>Agaricomycetes</taxon>
        <taxon>Russulales</taxon>
        <taxon>Hericiaceae</taxon>
        <taxon>Hericium</taxon>
    </lineage>
</organism>
<dbReference type="OrthoDB" id="2800032at2759"/>
<comment type="caution">
    <text evidence="1">The sequence shown here is derived from an EMBL/GenBank/DDBJ whole genome shotgun (WGS) entry which is preliminary data.</text>
</comment>
<dbReference type="AlphaFoldDB" id="A0A4Y9ZN41"/>
<dbReference type="EMBL" id="SFCI01001654">
    <property type="protein sequence ID" value="TFY75261.1"/>
    <property type="molecule type" value="Genomic_DNA"/>
</dbReference>
<keyword evidence="2" id="KW-1185">Reference proteome</keyword>
<sequence>MTALALIQKAVKPHQQKGTAAVVKYVNDALDPISGAAYWANPEGANGPEGAFQSDFIVKTLAEHVKAMEGSQLEVSHFPIGAFILAITAVSRAFLMFSTGAFINAGSFSKENIGNLTTEWSDGAAVKTFLAKTHRMDELLNRIDDFLNKKPTPQQTRTATQNQYCTLSKAAATIVDQSSPPAPEVDE</sequence>
<accession>A0A4Y9ZN41</accession>
<reference evidence="1 2" key="1">
    <citation type="submission" date="2019-02" db="EMBL/GenBank/DDBJ databases">
        <title>Genome sequencing of the rare red list fungi Hericium alpestre (H. flagellum).</title>
        <authorList>
            <person name="Buettner E."/>
            <person name="Kellner H."/>
        </authorList>
    </citation>
    <scope>NUCLEOTIDE SEQUENCE [LARGE SCALE GENOMIC DNA]</scope>
    <source>
        <strain evidence="1 2">DSM 108284</strain>
    </source>
</reference>
<proteinExistence type="predicted"/>
<evidence type="ECO:0000313" key="2">
    <source>
        <dbReference type="Proteomes" id="UP000298061"/>
    </source>
</evidence>
<dbReference type="Proteomes" id="UP000298061">
    <property type="component" value="Unassembled WGS sequence"/>
</dbReference>
<protein>
    <submittedName>
        <fullName evidence="1">Uncharacterized protein</fullName>
    </submittedName>
</protein>